<keyword evidence="1" id="KW-0227">DNA damage</keyword>
<feature type="domain" description="DNA helicase Pif1-like DEAD-box helicase" evidence="2">
    <location>
        <begin position="461"/>
        <end position="682"/>
    </location>
</feature>
<keyword evidence="1" id="KW-0234">DNA repair</keyword>
<dbReference type="GO" id="GO:0000723">
    <property type="term" value="P:telomere maintenance"/>
    <property type="evidence" value="ECO:0007669"/>
    <property type="project" value="InterPro"/>
</dbReference>
<dbReference type="Pfam" id="PF05970">
    <property type="entry name" value="PIF1"/>
    <property type="match status" value="1"/>
</dbReference>
<dbReference type="GO" id="GO:0016787">
    <property type="term" value="F:hydrolase activity"/>
    <property type="evidence" value="ECO:0007669"/>
    <property type="project" value="UniProtKB-KW"/>
</dbReference>
<reference evidence="3" key="1">
    <citation type="submission" date="2022-07" db="EMBL/GenBank/DDBJ databases">
        <title>Genome Sequence of Physisporinus lineatus.</title>
        <authorList>
            <person name="Buettner E."/>
        </authorList>
    </citation>
    <scope>NUCLEOTIDE SEQUENCE</scope>
    <source>
        <strain evidence="3">VT162</strain>
    </source>
</reference>
<keyword evidence="4" id="KW-1185">Reference proteome</keyword>
<accession>A0AAD5V1L5</accession>
<name>A0AAD5V1L5_9APHY</name>
<comment type="similarity">
    <text evidence="1">Belongs to the helicase family.</text>
</comment>
<dbReference type="EC" id="5.6.2.3" evidence="1"/>
<evidence type="ECO:0000313" key="3">
    <source>
        <dbReference type="EMBL" id="KAJ3482287.1"/>
    </source>
</evidence>
<dbReference type="Gene3D" id="3.40.50.300">
    <property type="entry name" value="P-loop containing nucleotide triphosphate hydrolases"/>
    <property type="match status" value="1"/>
</dbReference>
<evidence type="ECO:0000259" key="2">
    <source>
        <dbReference type="Pfam" id="PF05970"/>
    </source>
</evidence>
<keyword evidence="1" id="KW-0233">DNA recombination</keyword>
<comment type="cofactor">
    <cofactor evidence="1">
        <name>Mg(2+)</name>
        <dbReference type="ChEBI" id="CHEBI:18420"/>
    </cofactor>
</comment>
<evidence type="ECO:0000256" key="1">
    <source>
        <dbReference type="RuleBase" id="RU363044"/>
    </source>
</evidence>
<dbReference type="PANTHER" id="PTHR47642">
    <property type="entry name" value="ATP-DEPENDENT DNA HELICASE"/>
    <property type="match status" value="1"/>
</dbReference>
<dbReference type="SUPFAM" id="SSF52540">
    <property type="entry name" value="P-loop containing nucleoside triphosphate hydrolases"/>
    <property type="match status" value="2"/>
</dbReference>
<keyword evidence="1" id="KW-0378">Hydrolase</keyword>
<dbReference type="GO" id="GO:0006281">
    <property type="term" value="P:DNA repair"/>
    <property type="evidence" value="ECO:0007669"/>
    <property type="project" value="UniProtKB-KW"/>
</dbReference>
<dbReference type="InterPro" id="IPR027417">
    <property type="entry name" value="P-loop_NTPase"/>
</dbReference>
<gene>
    <name evidence="3" type="ORF">NLI96_g7082</name>
</gene>
<keyword evidence="1" id="KW-0347">Helicase</keyword>
<dbReference type="EMBL" id="JANAWD010000280">
    <property type="protein sequence ID" value="KAJ3482287.1"/>
    <property type="molecule type" value="Genomic_DNA"/>
</dbReference>
<dbReference type="InterPro" id="IPR010285">
    <property type="entry name" value="DNA_helicase_pif1-like_DEAD"/>
</dbReference>
<dbReference type="GO" id="GO:0005524">
    <property type="term" value="F:ATP binding"/>
    <property type="evidence" value="ECO:0007669"/>
    <property type="project" value="UniProtKB-KW"/>
</dbReference>
<comment type="catalytic activity">
    <reaction evidence="1">
        <text>ATP + H2O = ADP + phosphate + H(+)</text>
        <dbReference type="Rhea" id="RHEA:13065"/>
        <dbReference type="ChEBI" id="CHEBI:15377"/>
        <dbReference type="ChEBI" id="CHEBI:15378"/>
        <dbReference type="ChEBI" id="CHEBI:30616"/>
        <dbReference type="ChEBI" id="CHEBI:43474"/>
        <dbReference type="ChEBI" id="CHEBI:456216"/>
        <dbReference type="EC" id="5.6.2.3"/>
    </reaction>
</comment>
<dbReference type="GO" id="GO:0006310">
    <property type="term" value="P:DNA recombination"/>
    <property type="evidence" value="ECO:0007669"/>
    <property type="project" value="UniProtKB-KW"/>
</dbReference>
<keyword evidence="1" id="KW-0067">ATP-binding</keyword>
<evidence type="ECO:0000313" key="4">
    <source>
        <dbReference type="Proteomes" id="UP001212997"/>
    </source>
</evidence>
<protein>
    <recommendedName>
        <fullName evidence="1">ATP-dependent DNA helicase</fullName>
        <ecNumber evidence="1">5.6.2.3</ecNumber>
    </recommendedName>
</protein>
<sequence>MVYITEYITKSPLKTHNIFEAVKGVFDRQKLFLETNDKEGDVARKLLTRVVNALVAKQHIGGPLACHFIQGFPDHYTDVDFKVLHWCSFVRHVSRSWEGITGITSQNEESVMLRQNKNEILSHSRVQDYVHRPFEMEAWSLYEFLRFSDMKLMSPKRKQATYVFLKSLLNGMPLARPALTFHHKHPNVATHDIRILSREEAKTLTLVGGTLPRKDGDDVEEYSKVMLVFFSPSGWRTGLELKNENEDWTSAFNRTHFSPKALEVMNNMHALYECRDERHDLAAKRRGGVDIVFPGSILNDTVDRLDEDAYVEQQMRGHEVLSARTVNALADAAAELSSKMRTVFSQMNDMRKLMDTIPDVSNRLVETAFVNEHLDLFPHLDRSAWKQILTRAREEAIQSRIPQYTPSLTSDISSAPRSQEGVVQVIQPSHLLCLSDHYMRRDYSKLTPTALVEEVANDFGLNEDQRRAYRLTSRDILTPSIDRLRLILAGMAGTGKTRVIKALIALLAARNESYRFVVMAPTGSAAALVHGSTYHSVLAFGHDNKDMTDNVRDRLRKRLEHVDLFFLDEMSMISCRELYAISRRLSLIFGNTHLSFGGKTMILAGDFAQLPPISKNGPPLYSTKVGCSTEALSAAQEKDSLGKAVWFEFSHVVILRENMRQTGASENEIKFRRLLDNLRYADCTKEDLALLHSRVLSDSFPPSILNKPEFKYVSILTGLNSHRDAINDHMSAVFSRDHDATLEDLHSIDRWNVDKYLSSLPPCSREQQVTAVRNLQRYLWKLPPSVTSQSAGILSICLNMPVMLKHNEATEVCATNGAEGKIVGFHTRSGLHGKKAIETIFVELINPPKNIQIDNLPVNVVPVNPSTKSISCPLGPSRSFLNVRREQVELLPNFAMSDYCSQGRTRPYNIVDLTTCRSHQSIYTCLSRAASFEGTVILRQFSDRLLTCGASSDLKKEFRELEILDHLTNLEFKGRLPANTIMTDRRAAVSYYVNAVGGLYMPPKAHQALVDKNLRPRKHVGDLAENLPNEDPLERIPERPTISPVFRLKWDRENWSCAYDSVMFIVWTLIEDDHLTVDDFNHSSYLVEGTSLISELLRLKSTGSSTMQSMNQIRLYWRTLLSARHPQAFPRYGTHGAAVTALLESLFRHEQAFGYLKKTCVVCNSVTVIHDIHTLLWPTTLQMLTGVSREGIVHSKDVVHHLLAMENIGMCTTCRSLNSVWNYFDFATPPELLIIEFNPDDLNLLSLVIDQYYFHRQLGTYCIQAVIYLGGFHFAVRVFRPNGAVWKHDGTQHDGMAFPERIYDGDFDLSQMDG</sequence>
<comment type="caution">
    <text evidence="3">The sequence shown here is derived from an EMBL/GenBank/DDBJ whole genome shotgun (WGS) entry which is preliminary data.</text>
</comment>
<proteinExistence type="inferred from homology"/>
<dbReference type="PANTHER" id="PTHR47642:SF6">
    <property type="entry name" value="ATP-DEPENDENT DNA HELICASE"/>
    <property type="match status" value="1"/>
</dbReference>
<keyword evidence="1" id="KW-0547">Nucleotide-binding</keyword>
<dbReference type="Proteomes" id="UP001212997">
    <property type="component" value="Unassembled WGS sequence"/>
</dbReference>
<organism evidence="3 4">
    <name type="scientific">Meripilus lineatus</name>
    <dbReference type="NCBI Taxonomy" id="2056292"/>
    <lineage>
        <taxon>Eukaryota</taxon>
        <taxon>Fungi</taxon>
        <taxon>Dikarya</taxon>
        <taxon>Basidiomycota</taxon>
        <taxon>Agaricomycotina</taxon>
        <taxon>Agaricomycetes</taxon>
        <taxon>Polyporales</taxon>
        <taxon>Meripilaceae</taxon>
        <taxon>Meripilus</taxon>
    </lineage>
</organism>
<dbReference type="InterPro" id="IPR051055">
    <property type="entry name" value="PIF1_helicase"/>
</dbReference>
<dbReference type="GO" id="GO:0043139">
    <property type="term" value="F:5'-3' DNA helicase activity"/>
    <property type="evidence" value="ECO:0007669"/>
    <property type="project" value="UniProtKB-EC"/>
</dbReference>